<organism evidence="4 5">
    <name type="scientific">Lederbergia wuyishanensis</name>
    <dbReference type="NCBI Taxonomy" id="1347903"/>
    <lineage>
        <taxon>Bacteria</taxon>
        <taxon>Bacillati</taxon>
        <taxon>Bacillota</taxon>
        <taxon>Bacilli</taxon>
        <taxon>Bacillales</taxon>
        <taxon>Bacillaceae</taxon>
        <taxon>Lederbergia</taxon>
    </lineage>
</organism>
<keyword evidence="5" id="KW-1185">Reference proteome</keyword>
<dbReference type="Pfam" id="PF20737">
    <property type="entry name" value="Glyco_hydro127C"/>
    <property type="match status" value="1"/>
</dbReference>
<proteinExistence type="predicted"/>
<dbReference type="RefSeq" id="WP_244681046.1">
    <property type="nucleotide sequence ID" value="NZ_JALIRM010000003.1"/>
</dbReference>
<dbReference type="Proteomes" id="UP001232343">
    <property type="component" value="Unassembled WGS sequence"/>
</dbReference>
<gene>
    <name evidence="4" type="ORF">J2S14_003968</name>
</gene>
<accession>A0ABU0D9L6</accession>
<evidence type="ECO:0000313" key="4">
    <source>
        <dbReference type="EMBL" id="MDQ0345121.1"/>
    </source>
</evidence>
<evidence type="ECO:0000313" key="5">
    <source>
        <dbReference type="Proteomes" id="UP001232343"/>
    </source>
</evidence>
<dbReference type="PANTHER" id="PTHR43465">
    <property type="entry name" value="DUF1680 DOMAIN PROTEIN (AFU_ORTHOLOGUE AFUA_1G08910)"/>
    <property type="match status" value="1"/>
</dbReference>
<sequence>MITKQLIKYKPLSFTDVAINDSFWAKKIEVNRKQTIPFQYQQCKTTGRIDAFRLDWKPGVEPVPHIFWESDVAKWIEAASYSLATHPDKELDALLDEVIEIIAGAQQPDGYLNVYFTVVEPEKRWTDLRDAHELYCAGHLIEAGIAHFKATGKRTLFDVICKYADYIDTVFGLEEGKKRGYCGHQEIELALVKLYRVTDNEKYLRLSQYFIDERGKQPHYFDLEKKIQPGFFDAFMNSHQDRNAYNQSHKPVREQDKVVGHAVRALYMYSAMADLAGELGDESLLQASERLWDNLHNKNMYITGGIGSTRANEGFTFDYDLPNETAYGETCAAVAVVFWNHRLLQLDCDGKYADALERALYNGVISGISLDGKKFFYENPLASLGNVHRRDWFGCACCPPNVARLLASLGEYIYSQNEHEIATHLYVEGSGKFNIQGQEVILHQKTNYPWDGEINFTFELQTPQKFGLKLRIPEWCQDALLEVNGENVEIPDKLVKGYVTIEKEWSSDDTVKLILAMPAQRFYSNPKVRQNINHIAIQKGPVVYCLESTDNIESLQKISVCRDSGFVEEFVPELLDGVVKISGKGKVMEDNDWDSKLYRPVKPNVSPFTFTAVPYYAWDNREPGQMRVWIQEIG</sequence>
<reference evidence="4 5" key="1">
    <citation type="submission" date="2023-07" db="EMBL/GenBank/DDBJ databases">
        <title>Genomic Encyclopedia of Type Strains, Phase IV (KMG-IV): sequencing the most valuable type-strain genomes for metagenomic binning, comparative biology and taxonomic classification.</title>
        <authorList>
            <person name="Goeker M."/>
        </authorList>
    </citation>
    <scope>NUCLEOTIDE SEQUENCE [LARGE SCALE GENOMIC DNA]</scope>
    <source>
        <strain evidence="4 5">DSM 27848</strain>
    </source>
</reference>
<dbReference type="Pfam" id="PF20736">
    <property type="entry name" value="Glyco_hydro127M"/>
    <property type="match status" value="1"/>
</dbReference>
<dbReference type="InterPro" id="IPR049174">
    <property type="entry name" value="Beta-AFase-like"/>
</dbReference>
<evidence type="ECO:0000259" key="1">
    <source>
        <dbReference type="Pfam" id="PF07944"/>
    </source>
</evidence>
<evidence type="ECO:0000259" key="3">
    <source>
        <dbReference type="Pfam" id="PF20737"/>
    </source>
</evidence>
<dbReference type="Pfam" id="PF07944">
    <property type="entry name" value="Beta-AFase-like_GH127_cat"/>
    <property type="match status" value="1"/>
</dbReference>
<comment type="caution">
    <text evidence="4">The sequence shown here is derived from an EMBL/GenBank/DDBJ whole genome shotgun (WGS) entry which is preliminary data.</text>
</comment>
<protein>
    <submittedName>
        <fullName evidence="4">DUF1680 family protein</fullName>
    </submittedName>
</protein>
<dbReference type="InterPro" id="IPR012878">
    <property type="entry name" value="Beta-AFase-like_GH127_cat"/>
</dbReference>
<feature type="domain" description="Non-reducing end beta-L-arabinofuranosidase-like GH127 middle" evidence="2">
    <location>
        <begin position="421"/>
        <end position="517"/>
    </location>
</feature>
<dbReference type="InterPro" id="IPR008928">
    <property type="entry name" value="6-hairpin_glycosidase_sf"/>
</dbReference>
<dbReference type="InterPro" id="IPR049049">
    <property type="entry name" value="Beta-AFase-like_GH127_C"/>
</dbReference>
<dbReference type="InterPro" id="IPR049046">
    <property type="entry name" value="Beta-AFase-like_GH127_middle"/>
</dbReference>
<dbReference type="EMBL" id="JAUSUO010000013">
    <property type="protein sequence ID" value="MDQ0345121.1"/>
    <property type="molecule type" value="Genomic_DNA"/>
</dbReference>
<name>A0ABU0D9L6_9BACI</name>
<feature type="domain" description="Non-reducing end beta-L-arabinofuranosidase-like GH127 catalytic" evidence="1">
    <location>
        <begin position="16"/>
        <end position="411"/>
    </location>
</feature>
<feature type="domain" description="Non-reducing end beta-L-arabinofuranosidase-like GH127 C-terminal" evidence="3">
    <location>
        <begin position="520"/>
        <end position="631"/>
    </location>
</feature>
<dbReference type="PANTHER" id="PTHR43465:SF2">
    <property type="entry name" value="DUF1680 DOMAIN PROTEIN (AFU_ORTHOLOGUE AFUA_1G08910)"/>
    <property type="match status" value="1"/>
</dbReference>
<dbReference type="SUPFAM" id="SSF48208">
    <property type="entry name" value="Six-hairpin glycosidases"/>
    <property type="match status" value="1"/>
</dbReference>
<evidence type="ECO:0000259" key="2">
    <source>
        <dbReference type="Pfam" id="PF20736"/>
    </source>
</evidence>